<dbReference type="AlphaFoldDB" id="A0AAW2JQQ5"/>
<accession>A0AAW2JQQ5</accession>
<comment type="caution">
    <text evidence="2">The sequence shown here is derived from an EMBL/GenBank/DDBJ whole genome shotgun (WGS) entry which is preliminary data.</text>
</comment>
<organism evidence="2">
    <name type="scientific">Sesamum radiatum</name>
    <name type="common">Black benniseed</name>
    <dbReference type="NCBI Taxonomy" id="300843"/>
    <lineage>
        <taxon>Eukaryota</taxon>
        <taxon>Viridiplantae</taxon>
        <taxon>Streptophyta</taxon>
        <taxon>Embryophyta</taxon>
        <taxon>Tracheophyta</taxon>
        <taxon>Spermatophyta</taxon>
        <taxon>Magnoliopsida</taxon>
        <taxon>eudicotyledons</taxon>
        <taxon>Gunneridae</taxon>
        <taxon>Pentapetalae</taxon>
        <taxon>asterids</taxon>
        <taxon>lamiids</taxon>
        <taxon>Lamiales</taxon>
        <taxon>Pedaliaceae</taxon>
        <taxon>Sesamum</taxon>
    </lineage>
</organism>
<proteinExistence type="predicted"/>
<reference evidence="2" key="2">
    <citation type="journal article" date="2024" name="Plant">
        <title>Genomic evolution and insights into agronomic trait innovations of Sesamum species.</title>
        <authorList>
            <person name="Miao H."/>
            <person name="Wang L."/>
            <person name="Qu L."/>
            <person name="Liu H."/>
            <person name="Sun Y."/>
            <person name="Le M."/>
            <person name="Wang Q."/>
            <person name="Wei S."/>
            <person name="Zheng Y."/>
            <person name="Lin W."/>
            <person name="Duan Y."/>
            <person name="Cao H."/>
            <person name="Xiong S."/>
            <person name="Wang X."/>
            <person name="Wei L."/>
            <person name="Li C."/>
            <person name="Ma Q."/>
            <person name="Ju M."/>
            <person name="Zhao R."/>
            <person name="Li G."/>
            <person name="Mu C."/>
            <person name="Tian Q."/>
            <person name="Mei H."/>
            <person name="Zhang T."/>
            <person name="Gao T."/>
            <person name="Zhang H."/>
        </authorList>
    </citation>
    <scope>NUCLEOTIDE SEQUENCE</scope>
    <source>
        <strain evidence="2">G02</strain>
    </source>
</reference>
<name>A0AAW2JQQ5_SESRA</name>
<reference evidence="2" key="1">
    <citation type="submission" date="2020-06" db="EMBL/GenBank/DDBJ databases">
        <authorList>
            <person name="Li T."/>
            <person name="Hu X."/>
            <person name="Zhang T."/>
            <person name="Song X."/>
            <person name="Zhang H."/>
            <person name="Dai N."/>
            <person name="Sheng W."/>
            <person name="Hou X."/>
            <person name="Wei L."/>
        </authorList>
    </citation>
    <scope>NUCLEOTIDE SEQUENCE</scope>
    <source>
        <strain evidence="2">G02</strain>
        <tissue evidence="2">Leaf</tissue>
    </source>
</reference>
<feature type="compositionally biased region" description="Gly residues" evidence="1">
    <location>
        <begin position="41"/>
        <end position="50"/>
    </location>
</feature>
<gene>
    <name evidence="2" type="ORF">Sradi_6748100</name>
</gene>
<feature type="compositionally biased region" description="Basic and acidic residues" evidence="1">
    <location>
        <begin position="14"/>
        <end position="24"/>
    </location>
</feature>
<evidence type="ECO:0000313" key="2">
    <source>
        <dbReference type="EMBL" id="KAL0296960.1"/>
    </source>
</evidence>
<dbReference type="EMBL" id="JACGWJ010000032">
    <property type="protein sequence ID" value="KAL0296960.1"/>
    <property type="molecule type" value="Genomic_DNA"/>
</dbReference>
<sequence length="60" mass="6586">MEEIQRRKLISKPFSDHCKEETSRAKNPTTTDGEELNAPDGCGGGAGDGDGAMFWWSWPS</sequence>
<evidence type="ECO:0000256" key="1">
    <source>
        <dbReference type="SAM" id="MobiDB-lite"/>
    </source>
</evidence>
<feature type="region of interest" description="Disordered" evidence="1">
    <location>
        <begin position="1"/>
        <end position="50"/>
    </location>
</feature>
<protein>
    <submittedName>
        <fullName evidence="2">Uncharacterized protein</fullName>
    </submittedName>
</protein>